<comment type="caution">
    <text evidence="1">The sequence shown here is derived from an EMBL/GenBank/DDBJ whole genome shotgun (WGS) entry which is preliminary data.</text>
</comment>
<protein>
    <submittedName>
        <fullName evidence="1">Uncharacterized protein</fullName>
    </submittedName>
</protein>
<evidence type="ECO:0000313" key="2">
    <source>
        <dbReference type="Proteomes" id="UP000295600"/>
    </source>
</evidence>
<dbReference type="AlphaFoldDB" id="A0A4R2LMS7"/>
<gene>
    <name evidence="1" type="ORF">EV202_13026</name>
</gene>
<dbReference type="EMBL" id="SLXB01000030">
    <property type="protein sequence ID" value="TCO87675.1"/>
    <property type="molecule type" value="Genomic_DNA"/>
</dbReference>
<sequence length="143" mass="16547">MKTNIPIKAGDYIEITEIKHPNAKMNVGEVLKVVSAWHRNIYRGQDIVDTWFFRAKRNSNKHSDVYSGSTYDWKIVDKAKLRVECGKKPARSEIDWEQRRYEIAKDVLAASFATPMEGVSIQSYTRSCVQIADILIEELKKIR</sequence>
<accession>A0A4R2LMS7</accession>
<dbReference type="RefSeq" id="WP_234878299.1">
    <property type="nucleotide sequence ID" value="NZ_CAUSQV010000006.1"/>
</dbReference>
<organism evidence="1 2">
    <name type="scientific">Prevotella heparinolytica</name>
    <dbReference type="NCBI Taxonomy" id="28113"/>
    <lineage>
        <taxon>Bacteria</taxon>
        <taxon>Pseudomonadati</taxon>
        <taxon>Bacteroidota</taxon>
        <taxon>Bacteroidia</taxon>
        <taxon>Bacteroidales</taxon>
        <taxon>Bacteroidaceae</taxon>
        <taxon>Bacteroides</taxon>
    </lineage>
</organism>
<reference evidence="1 2" key="1">
    <citation type="submission" date="2019-03" db="EMBL/GenBank/DDBJ databases">
        <title>Genomic Encyclopedia of Type Strains, Phase IV (KMG-IV): sequencing the most valuable type-strain genomes for metagenomic binning, comparative biology and taxonomic classification.</title>
        <authorList>
            <person name="Goeker M."/>
        </authorList>
    </citation>
    <scope>NUCLEOTIDE SEQUENCE [LARGE SCALE GENOMIC DNA]</scope>
    <source>
        <strain evidence="1 2">DSM 23917</strain>
    </source>
</reference>
<name>A0A4R2LMS7_9BACE</name>
<proteinExistence type="predicted"/>
<dbReference type="Proteomes" id="UP000295600">
    <property type="component" value="Unassembled WGS sequence"/>
</dbReference>
<evidence type="ECO:0000313" key="1">
    <source>
        <dbReference type="EMBL" id="TCO87675.1"/>
    </source>
</evidence>